<reference evidence="6 7" key="1">
    <citation type="journal article" date="2011" name="Front. Microbiol.">
        <title>Genomic signatures of strain selection and enhancement in Bacillus atrophaeus var. globigii, a historical biowarfare simulant.</title>
        <authorList>
            <person name="Gibbons H.S."/>
            <person name="Broomall S.M."/>
            <person name="McNew L.A."/>
            <person name="Daligault H."/>
            <person name="Chapman C."/>
            <person name="Bruce D."/>
            <person name="Karavis M."/>
            <person name="Krepps M."/>
            <person name="McGregor P.A."/>
            <person name="Hong C."/>
            <person name="Park K.H."/>
            <person name="Akmal A."/>
            <person name="Feldman A."/>
            <person name="Lin J.S."/>
            <person name="Chang W.E."/>
            <person name="Higgs B.W."/>
            <person name="Demirev P."/>
            <person name="Lindquist J."/>
            <person name="Liem A."/>
            <person name="Fochler E."/>
            <person name="Read T.D."/>
            <person name="Tapia R."/>
            <person name="Johnson S."/>
            <person name="Bishop-Lilly K.A."/>
            <person name="Detter C."/>
            <person name="Han C."/>
            <person name="Sozhamannan S."/>
            <person name="Rosenzweig C.N."/>
            <person name="Skowronski E.W."/>
        </authorList>
    </citation>
    <scope>NUCLEOTIDE SEQUENCE [LARGE SCALE GENOMIC DNA]</scope>
    <source>
        <strain evidence="6 7">GYP-17</strain>
    </source>
</reference>
<dbReference type="Gene3D" id="1.10.1040.10">
    <property type="entry name" value="N-(1-d-carboxylethyl)-l-norvaline Dehydrogenase, domain 2"/>
    <property type="match status" value="1"/>
</dbReference>
<keyword evidence="2" id="KW-0520">NAD</keyword>
<dbReference type="Pfam" id="PF14833">
    <property type="entry name" value="NAD_binding_11"/>
    <property type="match status" value="1"/>
</dbReference>
<dbReference type="OrthoDB" id="9786703at2"/>
<dbReference type="InterPro" id="IPR013328">
    <property type="entry name" value="6PGD_dom2"/>
</dbReference>
<evidence type="ECO:0000256" key="1">
    <source>
        <dbReference type="ARBA" id="ARBA00023002"/>
    </source>
</evidence>
<dbReference type="PIRSF" id="PIRSF000103">
    <property type="entry name" value="HIBADH"/>
    <property type="match status" value="1"/>
</dbReference>
<dbReference type="AlphaFoldDB" id="A0A432WS43"/>
<sequence>MKQESSKPRVAFIGMGVMGYPMAGFLAKAGYDVCVYNRTHAKAERWVAEYGGSLGLTPREAAMGRDVVFLCVGNDDDVRSVTYGDDGVLNALVEGGILVDHTTASAELARELGEAAKAQGKAFLDAPVSGGQIGAENGQLTVMVGGEADTLARVQPLMDTFSRHVGLQGPVGSGQLAKMVNQICIAGVVQGLSEGLAFAKKAGLDPEKLVAAISKGSAGSWQMENRSATMWRDEFEFGFAVDWMRKDLGIALAEANQNGARLPVTALIDQFYADVQQAGGSRWDTSSLITRLK</sequence>
<dbReference type="Gene3D" id="3.40.50.720">
    <property type="entry name" value="NAD(P)-binding Rossmann-like Domain"/>
    <property type="match status" value="1"/>
</dbReference>
<dbReference type="GO" id="GO:0016491">
    <property type="term" value="F:oxidoreductase activity"/>
    <property type="evidence" value="ECO:0007669"/>
    <property type="project" value="UniProtKB-KW"/>
</dbReference>
<feature type="domain" description="6-phosphogluconate dehydrogenase NADP-binding" evidence="4">
    <location>
        <begin position="9"/>
        <end position="165"/>
    </location>
</feature>
<dbReference type="GO" id="GO:0050661">
    <property type="term" value="F:NADP binding"/>
    <property type="evidence" value="ECO:0007669"/>
    <property type="project" value="InterPro"/>
</dbReference>
<dbReference type="InterPro" id="IPR006115">
    <property type="entry name" value="6PGDH_NADP-bd"/>
</dbReference>
<comment type="caution">
    <text evidence="6">The sequence shown here is derived from an EMBL/GenBank/DDBJ whole genome shotgun (WGS) entry which is preliminary data.</text>
</comment>
<dbReference type="GO" id="GO:0051287">
    <property type="term" value="F:NAD binding"/>
    <property type="evidence" value="ECO:0007669"/>
    <property type="project" value="InterPro"/>
</dbReference>
<organism evidence="6 7">
    <name type="scientific">Aliidiomarina sanyensis</name>
    <dbReference type="NCBI Taxonomy" id="1249555"/>
    <lineage>
        <taxon>Bacteria</taxon>
        <taxon>Pseudomonadati</taxon>
        <taxon>Pseudomonadota</taxon>
        <taxon>Gammaproteobacteria</taxon>
        <taxon>Alteromonadales</taxon>
        <taxon>Idiomarinaceae</taxon>
        <taxon>Aliidiomarina</taxon>
    </lineage>
</organism>
<keyword evidence="1" id="KW-0560">Oxidoreductase</keyword>
<dbReference type="Proteomes" id="UP000288405">
    <property type="component" value="Unassembled WGS sequence"/>
</dbReference>
<dbReference type="EMBL" id="PIPM01000001">
    <property type="protein sequence ID" value="RUO36586.1"/>
    <property type="molecule type" value="Genomic_DNA"/>
</dbReference>
<accession>A0A432WS43</accession>
<dbReference type="Pfam" id="PF03446">
    <property type="entry name" value="NAD_binding_2"/>
    <property type="match status" value="1"/>
</dbReference>
<dbReference type="InterPro" id="IPR036291">
    <property type="entry name" value="NAD(P)-bd_dom_sf"/>
</dbReference>
<dbReference type="InterPro" id="IPR008927">
    <property type="entry name" value="6-PGluconate_DH-like_C_sf"/>
</dbReference>
<keyword evidence="7" id="KW-1185">Reference proteome</keyword>
<evidence type="ECO:0000259" key="4">
    <source>
        <dbReference type="Pfam" id="PF03446"/>
    </source>
</evidence>
<dbReference type="InterPro" id="IPR015815">
    <property type="entry name" value="HIBADH-related"/>
</dbReference>
<dbReference type="PANTHER" id="PTHR43060:SF15">
    <property type="entry name" value="3-HYDROXYISOBUTYRATE DEHYDROGENASE-LIKE 1, MITOCHONDRIAL-RELATED"/>
    <property type="match status" value="1"/>
</dbReference>
<evidence type="ECO:0000313" key="6">
    <source>
        <dbReference type="EMBL" id="RUO36586.1"/>
    </source>
</evidence>
<dbReference type="RefSeq" id="WP_126775900.1">
    <property type="nucleotide sequence ID" value="NZ_PIPM01000001.1"/>
</dbReference>
<evidence type="ECO:0000313" key="7">
    <source>
        <dbReference type="Proteomes" id="UP000288405"/>
    </source>
</evidence>
<proteinExistence type="predicted"/>
<evidence type="ECO:0000259" key="5">
    <source>
        <dbReference type="Pfam" id="PF14833"/>
    </source>
</evidence>
<evidence type="ECO:0000256" key="2">
    <source>
        <dbReference type="ARBA" id="ARBA00023027"/>
    </source>
</evidence>
<dbReference type="PANTHER" id="PTHR43060">
    <property type="entry name" value="3-HYDROXYISOBUTYRATE DEHYDROGENASE-LIKE 1, MITOCHONDRIAL-RELATED"/>
    <property type="match status" value="1"/>
</dbReference>
<evidence type="ECO:0000256" key="3">
    <source>
        <dbReference type="PIRSR" id="PIRSR000103-1"/>
    </source>
</evidence>
<gene>
    <name evidence="6" type="ORF">CWE11_01880</name>
</gene>
<dbReference type="SUPFAM" id="SSF48179">
    <property type="entry name" value="6-phosphogluconate dehydrogenase C-terminal domain-like"/>
    <property type="match status" value="1"/>
</dbReference>
<feature type="active site" evidence="3">
    <location>
        <position position="178"/>
    </location>
</feature>
<dbReference type="InterPro" id="IPR029154">
    <property type="entry name" value="HIBADH-like_NADP-bd"/>
</dbReference>
<dbReference type="SUPFAM" id="SSF51735">
    <property type="entry name" value="NAD(P)-binding Rossmann-fold domains"/>
    <property type="match status" value="1"/>
</dbReference>
<name>A0A432WS43_9GAMM</name>
<protein>
    <submittedName>
        <fullName evidence="6">Oxidoreductase</fullName>
    </submittedName>
</protein>
<feature type="domain" description="3-hydroxyisobutyrate dehydrogenase-like NAD-binding" evidence="5">
    <location>
        <begin position="172"/>
        <end position="290"/>
    </location>
</feature>